<proteinExistence type="predicted"/>
<keyword evidence="2" id="KW-1185">Reference proteome</keyword>
<organism evidence="1 2">
    <name type="scientific">Paramecium primaurelia</name>
    <dbReference type="NCBI Taxonomy" id="5886"/>
    <lineage>
        <taxon>Eukaryota</taxon>
        <taxon>Sar</taxon>
        <taxon>Alveolata</taxon>
        <taxon>Ciliophora</taxon>
        <taxon>Intramacronucleata</taxon>
        <taxon>Oligohymenophorea</taxon>
        <taxon>Peniculida</taxon>
        <taxon>Parameciidae</taxon>
        <taxon>Paramecium</taxon>
    </lineage>
</organism>
<dbReference type="EMBL" id="CAJJDM010000196">
    <property type="protein sequence ID" value="CAD8117072.1"/>
    <property type="molecule type" value="Genomic_DNA"/>
</dbReference>
<dbReference type="Proteomes" id="UP000688137">
    <property type="component" value="Unassembled WGS sequence"/>
</dbReference>
<evidence type="ECO:0000313" key="1">
    <source>
        <dbReference type="EMBL" id="CAD8117072.1"/>
    </source>
</evidence>
<sequence>MISLYYQTQKSITVSGIQLPHHFQQPLDMNYAQYIIPQQIYFKLEVLDYQIVIASIYIVQLKNHLQVSIQFNMIAQMFLQRQLLKNWINDNVQHSFTIDIDPQEYNSVLSLFYFYYSLYRQYQNYVADLYGKIFEKT</sequence>
<gene>
    <name evidence="1" type="ORF">PPRIM_AZ9-3.1.T1870018</name>
</gene>
<evidence type="ECO:0000313" key="2">
    <source>
        <dbReference type="Proteomes" id="UP000688137"/>
    </source>
</evidence>
<name>A0A8S1QNL9_PARPR</name>
<accession>A0A8S1QNL9</accession>
<protein>
    <submittedName>
        <fullName evidence="1">Uncharacterized protein</fullName>
    </submittedName>
</protein>
<reference evidence="1" key="1">
    <citation type="submission" date="2021-01" db="EMBL/GenBank/DDBJ databases">
        <authorList>
            <consortium name="Genoscope - CEA"/>
            <person name="William W."/>
        </authorList>
    </citation>
    <scope>NUCLEOTIDE SEQUENCE</scope>
</reference>
<dbReference type="AlphaFoldDB" id="A0A8S1QNL9"/>
<comment type="caution">
    <text evidence="1">The sequence shown here is derived from an EMBL/GenBank/DDBJ whole genome shotgun (WGS) entry which is preliminary data.</text>
</comment>